<reference evidence="3" key="1">
    <citation type="submission" date="2022-01" db="EMBL/GenBank/DDBJ databases">
        <title>Genome Sequence Resource for Two Populations of Ditylenchus destructor, the Migratory Endoparasitic Phytonematode.</title>
        <authorList>
            <person name="Zhang H."/>
            <person name="Lin R."/>
            <person name="Xie B."/>
        </authorList>
    </citation>
    <scope>NUCLEOTIDE SEQUENCE</scope>
    <source>
        <strain evidence="3">BazhouSP</strain>
    </source>
</reference>
<accession>A0AAD4N2Z0</accession>
<evidence type="ECO:0000313" key="4">
    <source>
        <dbReference type="Proteomes" id="UP001201812"/>
    </source>
</evidence>
<comment type="caution">
    <text evidence="3">The sequence shown here is derived from an EMBL/GenBank/DDBJ whole genome shotgun (WGS) entry which is preliminary data.</text>
</comment>
<feature type="compositionally biased region" description="Low complexity" evidence="1">
    <location>
        <begin position="14"/>
        <end position="31"/>
    </location>
</feature>
<name>A0AAD4N2Z0_9BILA</name>
<keyword evidence="2" id="KW-1133">Transmembrane helix</keyword>
<evidence type="ECO:0000313" key="3">
    <source>
        <dbReference type="EMBL" id="KAI1713162.1"/>
    </source>
</evidence>
<feature type="transmembrane region" description="Helical" evidence="2">
    <location>
        <begin position="129"/>
        <end position="151"/>
    </location>
</feature>
<feature type="transmembrane region" description="Helical" evidence="2">
    <location>
        <begin position="158"/>
        <end position="179"/>
    </location>
</feature>
<keyword evidence="2" id="KW-0472">Membrane</keyword>
<sequence length="298" mass="33813">MRPKTPHCSERGHNSTSNNSSDPSTSESSTEVEGRPLPSAIAPQLRNAATAAPKLMNKFGQILLDSFCCCIFQRKEDDPFTFRENDPRYLALCRLVHVKHLTIGLVYAKTVIFFLIVVMAFLLQSESLIKFAFLLAFGLAVTSYALLFAGIKFKRFHLLLPFFFVSFIFIMIAVVHFFVDFLDSANTKDTTESNQLAGFLFQIFAIAFEIYSLLVVWRLFNYICDRVMFDELEQKGVKMQEPLLRKDNAQKPSVSISWASRIEYQRSVAATSSNTLNVAQPETIWNSKKKFSAAYSMA</sequence>
<evidence type="ECO:0000256" key="2">
    <source>
        <dbReference type="SAM" id="Phobius"/>
    </source>
</evidence>
<dbReference type="AlphaFoldDB" id="A0AAD4N2Z0"/>
<keyword evidence="2" id="KW-0812">Transmembrane</keyword>
<proteinExistence type="predicted"/>
<feature type="transmembrane region" description="Helical" evidence="2">
    <location>
        <begin position="199"/>
        <end position="220"/>
    </location>
</feature>
<gene>
    <name evidence="3" type="ORF">DdX_09234</name>
</gene>
<keyword evidence="4" id="KW-1185">Reference proteome</keyword>
<feature type="region of interest" description="Disordered" evidence="1">
    <location>
        <begin position="1"/>
        <end position="34"/>
    </location>
</feature>
<dbReference type="Proteomes" id="UP001201812">
    <property type="component" value="Unassembled WGS sequence"/>
</dbReference>
<organism evidence="3 4">
    <name type="scientific">Ditylenchus destructor</name>
    <dbReference type="NCBI Taxonomy" id="166010"/>
    <lineage>
        <taxon>Eukaryota</taxon>
        <taxon>Metazoa</taxon>
        <taxon>Ecdysozoa</taxon>
        <taxon>Nematoda</taxon>
        <taxon>Chromadorea</taxon>
        <taxon>Rhabditida</taxon>
        <taxon>Tylenchina</taxon>
        <taxon>Tylenchomorpha</taxon>
        <taxon>Sphaerularioidea</taxon>
        <taxon>Anguinidae</taxon>
        <taxon>Anguininae</taxon>
        <taxon>Ditylenchus</taxon>
    </lineage>
</organism>
<dbReference type="EMBL" id="JAKKPZ010000016">
    <property type="protein sequence ID" value="KAI1713162.1"/>
    <property type="molecule type" value="Genomic_DNA"/>
</dbReference>
<protein>
    <submittedName>
        <fullName evidence="3">Uncharacterized protein</fullName>
    </submittedName>
</protein>
<evidence type="ECO:0000256" key="1">
    <source>
        <dbReference type="SAM" id="MobiDB-lite"/>
    </source>
</evidence>
<feature type="transmembrane region" description="Helical" evidence="2">
    <location>
        <begin position="104"/>
        <end position="123"/>
    </location>
</feature>